<protein>
    <submittedName>
        <fullName evidence="8">Outer membrane protein OmpA-like peptidoglycan-associated protein</fullName>
    </submittedName>
</protein>
<keyword evidence="2 4" id="KW-0472">Membrane</keyword>
<evidence type="ECO:0000256" key="6">
    <source>
        <dbReference type="SAM" id="SignalP"/>
    </source>
</evidence>
<accession>A0A7Y9QZY0</accession>
<feature type="domain" description="OmpA-like" evidence="7">
    <location>
        <begin position="101"/>
        <end position="216"/>
    </location>
</feature>
<evidence type="ECO:0000256" key="3">
    <source>
        <dbReference type="ARBA" id="ARBA00023237"/>
    </source>
</evidence>
<dbReference type="PROSITE" id="PS51123">
    <property type="entry name" value="OMPA_2"/>
    <property type="match status" value="1"/>
</dbReference>
<evidence type="ECO:0000313" key="9">
    <source>
        <dbReference type="Proteomes" id="UP000518288"/>
    </source>
</evidence>
<evidence type="ECO:0000256" key="5">
    <source>
        <dbReference type="SAM" id="MobiDB-lite"/>
    </source>
</evidence>
<dbReference type="InterPro" id="IPR039567">
    <property type="entry name" value="Gly-zipper"/>
</dbReference>
<evidence type="ECO:0000256" key="4">
    <source>
        <dbReference type="PROSITE-ProRule" id="PRU00473"/>
    </source>
</evidence>
<dbReference type="CDD" id="cd07185">
    <property type="entry name" value="OmpA_C-like"/>
    <property type="match status" value="1"/>
</dbReference>
<dbReference type="Gene3D" id="3.30.1330.60">
    <property type="entry name" value="OmpA-like domain"/>
    <property type="match status" value="1"/>
</dbReference>
<comment type="caution">
    <text evidence="8">The sequence shown here is derived from an EMBL/GenBank/DDBJ whole genome shotgun (WGS) entry which is preliminary data.</text>
</comment>
<evidence type="ECO:0000256" key="2">
    <source>
        <dbReference type="ARBA" id="ARBA00023136"/>
    </source>
</evidence>
<name>A0A7Y9QZY0_9BURK</name>
<dbReference type="InterPro" id="IPR006664">
    <property type="entry name" value="OMP_bac"/>
</dbReference>
<gene>
    <name evidence="8" type="ORF">BDD16_001646</name>
</gene>
<organism evidence="8 9">
    <name type="scientific">Sphaerotilus montanus</name>
    <dbReference type="NCBI Taxonomy" id="522889"/>
    <lineage>
        <taxon>Bacteria</taxon>
        <taxon>Pseudomonadati</taxon>
        <taxon>Pseudomonadota</taxon>
        <taxon>Betaproteobacteria</taxon>
        <taxon>Burkholderiales</taxon>
        <taxon>Sphaerotilaceae</taxon>
        <taxon>Sphaerotilus</taxon>
    </lineage>
</organism>
<dbReference type="RefSeq" id="WP_218897749.1">
    <property type="nucleotide sequence ID" value="NZ_JACCPZ010000039.1"/>
</dbReference>
<keyword evidence="6" id="KW-0732">Signal</keyword>
<dbReference type="PANTHER" id="PTHR30329:SF21">
    <property type="entry name" value="LIPOPROTEIN YIAD-RELATED"/>
    <property type="match status" value="1"/>
</dbReference>
<reference evidence="8 9" key="1">
    <citation type="submission" date="2020-07" db="EMBL/GenBank/DDBJ databases">
        <title>Genomic Encyclopedia of Archaeal and Bacterial Type Strains, Phase II (KMG-II): from individual species to whole genera.</title>
        <authorList>
            <person name="Goeker M."/>
        </authorList>
    </citation>
    <scope>NUCLEOTIDE SEQUENCE [LARGE SCALE GENOMIC DNA]</scope>
    <source>
        <strain evidence="8 9">DSM 21226</strain>
    </source>
</reference>
<dbReference type="InterPro" id="IPR036737">
    <property type="entry name" value="OmpA-like_sf"/>
</dbReference>
<feature type="signal peptide" evidence="6">
    <location>
        <begin position="1"/>
        <end position="25"/>
    </location>
</feature>
<dbReference type="PANTHER" id="PTHR30329">
    <property type="entry name" value="STATOR ELEMENT OF FLAGELLAR MOTOR COMPLEX"/>
    <property type="match status" value="1"/>
</dbReference>
<keyword evidence="3" id="KW-0998">Cell outer membrane</keyword>
<evidence type="ECO:0000313" key="8">
    <source>
        <dbReference type="EMBL" id="NYG32660.1"/>
    </source>
</evidence>
<dbReference type="PRINTS" id="PR01023">
    <property type="entry name" value="NAFLGMOTY"/>
</dbReference>
<feature type="compositionally biased region" description="Basic and acidic residues" evidence="5">
    <location>
        <begin position="201"/>
        <end position="220"/>
    </location>
</feature>
<sequence>MMQFTPTRPLVLALASAALLLGGCADMSARQKGTATGAAAGAAVGAVLSKVTGGKAGSGAVIGGAVGAVAGNLWSKKMEDKQRAMEQATQGTGIDVSRTSDNQLKVNVPSDLSFDTGRANIRPELAPILTRFAQGLDATMRVQITGHTDSQGSDAVNNPLSVERAASVRDYLVSQGVSATRISIEGKGEHQPVADNSTAEGRAKNRRVEIFLREPEKAGS</sequence>
<dbReference type="AlphaFoldDB" id="A0A7Y9QZY0"/>
<evidence type="ECO:0000256" key="1">
    <source>
        <dbReference type="ARBA" id="ARBA00004442"/>
    </source>
</evidence>
<dbReference type="GO" id="GO:0009279">
    <property type="term" value="C:cell outer membrane"/>
    <property type="evidence" value="ECO:0007669"/>
    <property type="project" value="UniProtKB-SubCell"/>
</dbReference>
<evidence type="ECO:0000259" key="7">
    <source>
        <dbReference type="PROSITE" id="PS51123"/>
    </source>
</evidence>
<dbReference type="EMBL" id="JACCFH010000001">
    <property type="protein sequence ID" value="NYG32660.1"/>
    <property type="molecule type" value="Genomic_DNA"/>
</dbReference>
<dbReference type="InterPro" id="IPR006665">
    <property type="entry name" value="OmpA-like"/>
</dbReference>
<dbReference type="SUPFAM" id="SSF103088">
    <property type="entry name" value="OmpA-like"/>
    <property type="match status" value="1"/>
</dbReference>
<dbReference type="InterPro" id="IPR050330">
    <property type="entry name" value="Bact_OuterMem_StrucFunc"/>
</dbReference>
<dbReference type="PRINTS" id="PR01021">
    <property type="entry name" value="OMPADOMAIN"/>
</dbReference>
<dbReference type="Proteomes" id="UP000518288">
    <property type="component" value="Unassembled WGS sequence"/>
</dbReference>
<dbReference type="Pfam" id="PF00691">
    <property type="entry name" value="OmpA"/>
    <property type="match status" value="1"/>
</dbReference>
<proteinExistence type="predicted"/>
<comment type="subcellular location">
    <subcellularLocation>
        <location evidence="1">Cell outer membrane</location>
    </subcellularLocation>
</comment>
<keyword evidence="9" id="KW-1185">Reference proteome</keyword>
<feature type="region of interest" description="Disordered" evidence="5">
    <location>
        <begin position="186"/>
        <end position="220"/>
    </location>
</feature>
<feature type="chain" id="PRO_5031065079" evidence="6">
    <location>
        <begin position="26"/>
        <end position="220"/>
    </location>
</feature>
<dbReference type="Pfam" id="PF13488">
    <property type="entry name" value="Gly-zipper_Omp"/>
    <property type="match status" value="1"/>
</dbReference>